<dbReference type="STRING" id="519452.SAMN04488139_1513"/>
<dbReference type="Pfam" id="PF16068">
    <property type="entry name" value="DUF4810"/>
    <property type="match status" value="1"/>
</dbReference>
<organism evidence="1 2">
    <name type="scientific">Pseudidiomarina donghaiensis</name>
    <dbReference type="NCBI Taxonomy" id="519452"/>
    <lineage>
        <taxon>Bacteria</taxon>
        <taxon>Pseudomonadati</taxon>
        <taxon>Pseudomonadota</taxon>
        <taxon>Gammaproteobacteria</taxon>
        <taxon>Alteromonadales</taxon>
        <taxon>Idiomarinaceae</taxon>
        <taxon>Pseudidiomarina</taxon>
    </lineage>
</organism>
<protein>
    <submittedName>
        <fullName evidence="1">DUF4810 domain-containing protein</fullName>
    </submittedName>
</protein>
<dbReference type="RefSeq" id="WP_092839879.1">
    <property type="nucleotide sequence ID" value="NZ_FPCF01000002.1"/>
</dbReference>
<comment type="caution">
    <text evidence="1">The sequence shown here is derived from an EMBL/GenBank/DDBJ whole genome shotgun (WGS) entry which is preliminary data.</text>
</comment>
<dbReference type="InterPro" id="IPR014508">
    <property type="entry name" value="UCP020555_TPR-like"/>
</dbReference>
<proteinExistence type="predicted"/>
<name>A0A432XGX0_9GAMM</name>
<dbReference type="EMBL" id="PIPU01000003">
    <property type="protein sequence ID" value="RUO48009.1"/>
    <property type="molecule type" value="Genomic_DNA"/>
</dbReference>
<dbReference type="AlphaFoldDB" id="A0A432XGX0"/>
<keyword evidence="2" id="KW-1185">Reference proteome</keyword>
<gene>
    <name evidence="1" type="ORF">CWE24_08470</name>
</gene>
<accession>A0A432XGX0</accession>
<dbReference type="OrthoDB" id="9800218at2"/>
<dbReference type="Proteomes" id="UP000286985">
    <property type="component" value="Unassembled WGS sequence"/>
</dbReference>
<evidence type="ECO:0000313" key="2">
    <source>
        <dbReference type="Proteomes" id="UP000286985"/>
    </source>
</evidence>
<sequence>MKLKLIGCVCAAALLAGCATNNHLYQWGNYEDTLFAYFHEPEVKEEMLTAYMVFLEKSQTKNTKKVAPGLFAEAGTFMLEKGDTKAAIRFYELELSVWPESEPLMNMLIRNLNAREQAVQEQAK</sequence>
<dbReference type="PROSITE" id="PS51257">
    <property type="entry name" value="PROKAR_LIPOPROTEIN"/>
    <property type="match status" value="1"/>
</dbReference>
<reference evidence="2" key="1">
    <citation type="journal article" date="2018" name="Front. Microbiol.">
        <title>Genome-Based Analysis Reveals the Taxonomy and Diversity of the Family Idiomarinaceae.</title>
        <authorList>
            <person name="Liu Y."/>
            <person name="Lai Q."/>
            <person name="Shao Z."/>
        </authorList>
    </citation>
    <scope>NUCLEOTIDE SEQUENCE [LARGE SCALE GENOMIC DNA]</scope>
    <source>
        <strain evidence="2">908033</strain>
    </source>
</reference>
<evidence type="ECO:0000313" key="1">
    <source>
        <dbReference type="EMBL" id="RUO48009.1"/>
    </source>
</evidence>